<dbReference type="EMBL" id="WHJC01000319">
    <property type="protein sequence ID" value="MPQ44796.1"/>
    <property type="molecule type" value="Genomic_DNA"/>
</dbReference>
<dbReference type="InterPro" id="IPR002035">
    <property type="entry name" value="VWF_A"/>
</dbReference>
<keyword evidence="1" id="KW-0472">Membrane</keyword>
<keyword evidence="1" id="KW-0812">Transmembrane</keyword>
<dbReference type="GO" id="GO:0005891">
    <property type="term" value="C:voltage-gated calcium channel complex"/>
    <property type="evidence" value="ECO:0007669"/>
    <property type="project" value="TreeGrafter"/>
</dbReference>
<sequence length="780" mass="89393">MILKCYNKGLKKIITIAILIIFFLGNMIRSIDTIAIENKENSYKNIILLIDKSGSMKKNDPNRLSILAAQMFLDMINEKDTKVNVITFGDTEKVNFLGNINENINFDNLKEFLLNIKFEDNYTDLKSGLEEAINQLNGVDGKKQLILLTDGKETIEGGITEDYKNDIKKLLEKAMKESIVIDSIGLSEEVDKDRLLELSNKTKGDFYFSKSAGELINVFSNIVGHDKEFLVLDNYSTEIKLNEKISFNKAIEEVVISIASYGNEAPKTKVLVDNKEINPEKYGELYDIYSLKSGVVEIISDKKSKENITIQIKAKPILKIINEDEFIKSSKKIPISLEMAIENYDSQISGLYIEKYIDGNLDKKINKTNDKIVDNFTITESGKYLIRYVAKNGNGEIVTVNEFNMNIEDNPPFYYKNEINNLKKDDILEVKLIPLENSIVKDLGGTLNIEYEDGTKEEVTMVVENGILTGNISIKNIGLVKYNAFVNGKGFSYRLPSKKVNIIDKELIELEISNNEIKLFKLGNSVNLDINLKKCNVYEEFIIEILDNKNNKLGNIIVDSNDKDGIVKSIQLTPLQEGTYKYLNLKANKDILINEKLQCNLKVLKSINYYFEKFKFLIIALSILIIGIIVMTIIGFYSYKTIENYTKKIILKCKNNSEVSYKTLLIDLSIENSRKFIIYNYLTKQFKISKNREKTTVGIIELRTYKNNFIENNNSLISKIKSGIYYFILKERKYFNIYYMPILKGQRNEIGTNIIGEEKYENIKKIVLNNLGDEIEIILK</sequence>
<protein>
    <submittedName>
        <fullName evidence="3">VWA domain-containing protein</fullName>
    </submittedName>
</protein>
<evidence type="ECO:0000313" key="3">
    <source>
        <dbReference type="EMBL" id="MPQ44796.1"/>
    </source>
</evidence>
<gene>
    <name evidence="3" type="ORF">GBZ86_13730</name>
</gene>
<dbReference type="CDD" id="cd00198">
    <property type="entry name" value="vWFA"/>
    <property type="match status" value="1"/>
</dbReference>
<dbReference type="PANTHER" id="PTHR10166:SF37">
    <property type="entry name" value="STOLID, ISOFORM H"/>
    <property type="match status" value="1"/>
</dbReference>
<dbReference type="Pfam" id="PF00092">
    <property type="entry name" value="VWA"/>
    <property type="match status" value="1"/>
</dbReference>
<organism evidence="3 4">
    <name type="scientific">Clostridium tarantellae</name>
    <dbReference type="NCBI Taxonomy" id="39493"/>
    <lineage>
        <taxon>Bacteria</taxon>
        <taxon>Bacillati</taxon>
        <taxon>Bacillota</taxon>
        <taxon>Clostridia</taxon>
        <taxon>Eubacteriales</taxon>
        <taxon>Clostridiaceae</taxon>
        <taxon>Clostridium</taxon>
    </lineage>
</organism>
<reference evidence="3 4" key="1">
    <citation type="submission" date="2019-10" db="EMBL/GenBank/DDBJ databases">
        <title>The Genome Sequence of Clostridium tarantellae Isolated from Fish Brain.</title>
        <authorList>
            <person name="Bano L."/>
            <person name="Kiel M."/>
            <person name="Sales G."/>
            <person name="Doxey A.C."/>
            <person name="Mansfield M.J."/>
            <person name="Schiavone M."/>
            <person name="Rossetto O."/>
            <person name="Pirazzini M."/>
            <person name="Dobrindt U."/>
            <person name="Montecucco C."/>
        </authorList>
    </citation>
    <scope>NUCLEOTIDE SEQUENCE [LARGE SCALE GENOMIC DNA]</scope>
    <source>
        <strain evidence="3 4">DSM 3997</strain>
    </source>
</reference>
<proteinExistence type="predicted"/>
<evidence type="ECO:0000256" key="1">
    <source>
        <dbReference type="SAM" id="Phobius"/>
    </source>
</evidence>
<dbReference type="GO" id="GO:0005245">
    <property type="term" value="F:voltage-gated calcium channel activity"/>
    <property type="evidence" value="ECO:0007669"/>
    <property type="project" value="TreeGrafter"/>
</dbReference>
<dbReference type="PROSITE" id="PS50234">
    <property type="entry name" value="VWFA"/>
    <property type="match status" value="1"/>
</dbReference>
<dbReference type="PANTHER" id="PTHR10166">
    <property type="entry name" value="VOLTAGE-DEPENDENT CALCIUM CHANNEL SUBUNIT ALPHA-2/DELTA-RELATED"/>
    <property type="match status" value="1"/>
</dbReference>
<dbReference type="InterPro" id="IPR051173">
    <property type="entry name" value="Ca_channel_alpha-2/delta"/>
</dbReference>
<dbReference type="Proteomes" id="UP000430345">
    <property type="component" value="Unassembled WGS sequence"/>
</dbReference>
<dbReference type="OrthoDB" id="1673233at2"/>
<accession>A0A6I1MMS7</accession>
<feature type="domain" description="VWFA" evidence="2">
    <location>
        <begin position="45"/>
        <end position="222"/>
    </location>
</feature>
<evidence type="ECO:0000313" key="4">
    <source>
        <dbReference type="Proteomes" id="UP000430345"/>
    </source>
</evidence>
<evidence type="ECO:0000259" key="2">
    <source>
        <dbReference type="PROSITE" id="PS50234"/>
    </source>
</evidence>
<dbReference type="InterPro" id="IPR036465">
    <property type="entry name" value="vWFA_dom_sf"/>
</dbReference>
<dbReference type="SMART" id="SM00327">
    <property type="entry name" value="VWA"/>
    <property type="match status" value="1"/>
</dbReference>
<dbReference type="AlphaFoldDB" id="A0A6I1MMS7"/>
<comment type="caution">
    <text evidence="3">The sequence shown here is derived from an EMBL/GenBank/DDBJ whole genome shotgun (WGS) entry which is preliminary data.</text>
</comment>
<dbReference type="Gene3D" id="3.40.50.410">
    <property type="entry name" value="von Willebrand factor, type A domain"/>
    <property type="match status" value="1"/>
</dbReference>
<keyword evidence="4" id="KW-1185">Reference proteome</keyword>
<keyword evidence="1" id="KW-1133">Transmembrane helix</keyword>
<name>A0A6I1MMS7_9CLOT</name>
<feature type="transmembrane region" description="Helical" evidence="1">
    <location>
        <begin position="616"/>
        <end position="639"/>
    </location>
</feature>
<dbReference type="SUPFAM" id="SSF53300">
    <property type="entry name" value="vWA-like"/>
    <property type="match status" value="1"/>
</dbReference>